<comment type="caution">
    <text evidence="2">The sequence shown here is derived from an EMBL/GenBank/DDBJ whole genome shotgun (WGS) entry which is preliminary data.</text>
</comment>
<gene>
    <name evidence="2" type="ORF">AFUS01_LOCUS19828</name>
</gene>
<dbReference type="EMBL" id="CAJVCH010208196">
    <property type="protein sequence ID" value="CAG7731222.1"/>
    <property type="molecule type" value="Genomic_DNA"/>
</dbReference>
<accession>A0A8J2P9L1</accession>
<dbReference type="AlphaFoldDB" id="A0A8J2P9L1"/>
<reference evidence="2" key="1">
    <citation type="submission" date="2021-06" db="EMBL/GenBank/DDBJ databases">
        <authorList>
            <person name="Hodson N. C."/>
            <person name="Mongue J. A."/>
            <person name="Jaron S. K."/>
        </authorList>
    </citation>
    <scope>NUCLEOTIDE SEQUENCE</scope>
</reference>
<keyword evidence="3" id="KW-1185">Reference proteome</keyword>
<protein>
    <submittedName>
        <fullName evidence="2">Uncharacterized protein</fullName>
    </submittedName>
</protein>
<evidence type="ECO:0000313" key="3">
    <source>
        <dbReference type="Proteomes" id="UP000708208"/>
    </source>
</evidence>
<feature type="chain" id="PRO_5035156074" evidence="1">
    <location>
        <begin position="21"/>
        <end position="493"/>
    </location>
</feature>
<feature type="signal peptide" evidence="1">
    <location>
        <begin position="1"/>
        <end position="20"/>
    </location>
</feature>
<keyword evidence="1" id="KW-0732">Signal</keyword>
<sequence>MGFIQHICFFVLTLTIFSEGATLEEKNHETSSQNNFPTCTFLLLESTFQSDYPKLQINFPSRSNSTSCDIEDHETPGNSTGLHNYTEFVKCAGRTIHFDTDKISQPGLYHRIQINCTSSSPVDFTFGQETPFAGIEVSFGKNTEKSTAPSTWVAATFPSVFGIEHEGLEKYSGDYIFFSPENPTIEVQFSLNISKAQPAKPQVQRMCLKVFENRADCTVSGSSNPSQDLYFANVGGRNPTETQLLQSCLKSPSKPCGNKYRGTHCVQDPHCKKLQPIHQHGLIRCSSGNDTQVVQYLTDLDADTRRVEGNDALKKLPQDAIIRIEKENGISTTEIVFSDNDEVVASNKHDMNGCIAMETVVQPLRLNGSIPLQFLTNEKFKVECHFIPYLLVPPVLWSVEFENGTNQQIFADYGVNITSEKKILHQVNSEDVIVNIQSSHLEIEAVPGMDAITCEAYYWNELKVARSTQAVEIVKEGSIPGPHPAVNATSPSE</sequence>
<name>A0A8J2P9L1_9HEXA</name>
<evidence type="ECO:0000313" key="2">
    <source>
        <dbReference type="EMBL" id="CAG7731222.1"/>
    </source>
</evidence>
<dbReference type="Proteomes" id="UP000708208">
    <property type="component" value="Unassembled WGS sequence"/>
</dbReference>
<proteinExistence type="predicted"/>
<organism evidence="2 3">
    <name type="scientific">Allacma fusca</name>
    <dbReference type="NCBI Taxonomy" id="39272"/>
    <lineage>
        <taxon>Eukaryota</taxon>
        <taxon>Metazoa</taxon>
        <taxon>Ecdysozoa</taxon>
        <taxon>Arthropoda</taxon>
        <taxon>Hexapoda</taxon>
        <taxon>Collembola</taxon>
        <taxon>Symphypleona</taxon>
        <taxon>Sminthuridae</taxon>
        <taxon>Allacma</taxon>
    </lineage>
</organism>
<evidence type="ECO:0000256" key="1">
    <source>
        <dbReference type="SAM" id="SignalP"/>
    </source>
</evidence>